<name>A0A0E9NB25_SAICN</name>
<dbReference type="EMBL" id="BACD03000006">
    <property type="protein sequence ID" value="GAO46891.1"/>
    <property type="molecule type" value="Genomic_DNA"/>
</dbReference>
<reference evidence="2 3" key="3">
    <citation type="journal article" date="2015" name="Genome Announc.">
        <title>Draft Genome Sequence of the Archiascomycetous Yeast Saitoella complicata.</title>
        <authorList>
            <person name="Yamauchi K."/>
            <person name="Kondo S."/>
            <person name="Hamamoto M."/>
            <person name="Takahashi Y."/>
            <person name="Ogura Y."/>
            <person name="Hayashi T."/>
            <person name="Nishida H."/>
        </authorList>
    </citation>
    <scope>NUCLEOTIDE SEQUENCE [LARGE SCALE GENOMIC DNA]</scope>
    <source>
        <strain evidence="2 3">NRRL Y-17804</strain>
    </source>
</reference>
<protein>
    <submittedName>
        <fullName evidence="2">Uncharacterized protein</fullName>
    </submittedName>
</protein>
<reference evidence="2 3" key="2">
    <citation type="journal article" date="2014" name="J. Gen. Appl. Microbiol.">
        <title>The early diverging ascomycetous budding yeast Saitoella complicata has three histone deacetylases belonging to the Clr6, Hos2, and Rpd3 lineages.</title>
        <authorList>
            <person name="Nishida H."/>
            <person name="Matsumoto T."/>
            <person name="Kondo S."/>
            <person name="Hamamoto M."/>
            <person name="Yoshikawa H."/>
        </authorList>
    </citation>
    <scope>NUCLEOTIDE SEQUENCE [LARGE SCALE GENOMIC DNA]</scope>
    <source>
        <strain evidence="2 3">NRRL Y-17804</strain>
    </source>
</reference>
<proteinExistence type="predicted"/>
<keyword evidence="3" id="KW-1185">Reference proteome</keyword>
<gene>
    <name evidence="2" type="ORF">G7K_1109-t1</name>
</gene>
<sequence length="99" mass="11345">MIRCLPLRFTYDAFMSPGRRRAPAPPTHEEGHHAHAVQAGEFDAEAMPRPGREMSDKYGYHCDILPTWQKHHPLFPLGCPPCTSIHAPYRYHTILAHFV</sequence>
<feature type="region of interest" description="Disordered" evidence="1">
    <location>
        <begin position="17"/>
        <end position="49"/>
    </location>
</feature>
<accession>A0A0E9NB25</accession>
<organism evidence="2 3">
    <name type="scientific">Saitoella complicata (strain BCRC 22490 / CBS 7301 / JCM 7358 / NBRC 10748 / NRRL Y-17804)</name>
    <dbReference type="NCBI Taxonomy" id="698492"/>
    <lineage>
        <taxon>Eukaryota</taxon>
        <taxon>Fungi</taxon>
        <taxon>Dikarya</taxon>
        <taxon>Ascomycota</taxon>
        <taxon>Taphrinomycotina</taxon>
        <taxon>Taphrinomycotina incertae sedis</taxon>
        <taxon>Saitoella</taxon>
    </lineage>
</organism>
<evidence type="ECO:0000256" key="1">
    <source>
        <dbReference type="SAM" id="MobiDB-lite"/>
    </source>
</evidence>
<dbReference type="AlphaFoldDB" id="A0A0E9NB25"/>
<dbReference type="Proteomes" id="UP000033140">
    <property type="component" value="Unassembled WGS sequence"/>
</dbReference>
<comment type="caution">
    <text evidence="2">The sequence shown here is derived from an EMBL/GenBank/DDBJ whole genome shotgun (WGS) entry which is preliminary data.</text>
</comment>
<reference evidence="2 3" key="1">
    <citation type="journal article" date="2011" name="J. Gen. Appl. Microbiol.">
        <title>Draft genome sequencing of the enigmatic yeast Saitoella complicata.</title>
        <authorList>
            <person name="Nishida H."/>
            <person name="Hamamoto M."/>
            <person name="Sugiyama J."/>
        </authorList>
    </citation>
    <scope>NUCLEOTIDE SEQUENCE [LARGE SCALE GENOMIC DNA]</scope>
    <source>
        <strain evidence="2 3">NRRL Y-17804</strain>
    </source>
</reference>
<evidence type="ECO:0000313" key="2">
    <source>
        <dbReference type="EMBL" id="GAO46891.1"/>
    </source>
</evidence>
<evidence type="ECO:0000313" key="3">
    <source>
        <dbReference type="Proteomes" id="UP000033140"/>
    </source>
</evidence>